<dbReference type="EMBL" id="CVRI01000043">
    <property type="protein sequence ID" value="CRK96030.1"/>
    <property type="molecule type" value="Genomic_DNA"/>
</dbReference>
<reference evidence="1 2" key="1">
    <citation type="submission" date="2015-04" db="EMBL/GenBank/DDBJ databases">
        <authorList>
            <person name="Syromyatnikov M.Y."/>
            <person name="Popov V.N."/>
        </authorList>
    </citation>
    <scope>NUCLEOTIDE SEQUENCE [LARGE SCALE GENOMIC DNA]</scope>
</reference>
<dbReference type="AlphaFoldDB" id="A0A1J1IAP3"/>
<gene>
    <name evidence="1" type="ORF">CLUMA_CG009469</name>
</gene>
<organism evidence="1 2">
    <name type="scientific">Clunio marinus</name>
    <dbReference type="NCBI Taxonomy" id="568069"/>
    <lineage>
        <taxon>Eukaryota</taxon>
        <taxon>Metazoa</taxon>
        <taxon>Ecdysozoa</taxon>
        <taxon>Arthropoda</taxon>
        <taxon>Hexapoda</taxon>
        <taxon>Insecta</taxon>
        <taxon>Pterygota</taxon>
        <taxon>Neoptera</taxon>
        <taxon>Endopterygota</taxon>
        <taxon>Diptera</taxon>
        <taxon>Nematocera</taxon>
        <taxon>Chironomoidea</taxon>
        <taxon>Chironomidae</taxon>
        <taxon>Clunio</taxon>
    </lineage>
</organism>
<evidence type="ECO:0000313" key="2">
    <source>
        <dbReference type="Proteomes" id="UP000183832"/>
    </source>
</evidence>
<dbReference type="Proteomes" id="UP000183832">
    <property type="component" value="Unassembled WGS sequence"/>
</dbReference>
<sequence length="96" mass="11203">MNTKKAADKETLKSQMKLSTVIKNLDKRQTFNIAQDRNQKRNCFSHLARLKVGLLSFHHVSTRQATHNHRSRNRFPSSCLEVSTRMDKYANKLNMT</sequence>
<evidence type="ECO:0000313" key="1">
    <source>
        <dbReference type="EMBL" id="CRK96030.1"/>
    </source>
</evidence>
<keyword evidence="2" id="KW-1185">Reference proteome</keyword>
<protein>
    <submittedName>
        <fullName evidence="1">CLUMA_CG009469, isoform A</fullName>
    </submittedName>
</protein>
<name>A0A1J1IAP3_9DIPT</name>
<proteinExistence type="predicted"/>
<accession>A0A1J1IAP3</accession>